<dbReference type="InterPro" id="IPR045602">
    <property type="entry name" value="MARF1_LOTUS"/>
</dbReference>
<dbReference type="InterPro" id="IPR025605">
    <property type="entry name" value="OST-HTH/LOTUS_dom"/>
</dbReference>
<feature type="compositionally biased region" description="Polar residues" evidence="1">
    <location>
        <begin position="1203"/>
        <end position="1215"/>
    </location>
</feature>
<feature type="compositionally biased region" description="Polar residues" evidence="1">
    <location>
        <begin position="1264"/>
        <end position="1273"/>
    </location>
</feature>
<protein>
    <submittedName>
        <fullName evidence="3">Putative meiosis arrest female protein 1-like</fullName>
    </submittedName>
</protein>
<reference evidence="3 4" key="1">
    <citation type="journal article" date="2017" name="PLoS Biol.">
        <title>The sea cucumber genome provides insights into morphological evolution and visceral regeneration.</title>
        <authorList>
            <person name="Zhang X."/>
            <person name="Sun L."/>
            <person name="Yuan J."/>
            <person name="Sun Y."/>
            <person name="Gao Y."/>
            <person name="Zhang L."/>
            <person name="Li S."/>
            <person name="Dai H."/>
            <person name="Hamel J.F."/>
            <person name="Liu C."/>
            <person name="Yu Y."/>
            <person name="Liu S."/>
            <person name="Lin W."/>
            <person name="Guo K."/>
            <person name="Jin S."/>
            <person name="Xu P."/>
            <person name="Storey K.B."/>
            <person name="Huan P."/>
            <person name="Zhang T."/>
            <person name="Zhou Y."/>
            <person name="Zhang J."/>
            <person name="Lin C."/>
            <person name="Li X."/>
            <person name="Xing L."/>
            <person name="Huo D."/>
            <person name="Sun M."/>
            <person name="Wang L."/>
            <person name="Mercier A."/>
            <person name="Li F."/>
            <person name="Yang H."/>
            <person name="Xiang J."/>
        </authorList>
    </citation>
    <scope>NUCLEOTIDE SEQUENCE [LARGE SCALE GENOMIC DNA]</scope>
    <source>
        <strain evidence="3">Shaxun</strain>
        <tissue evidence="3">Muscle</tissue>
    </source>
</reference>
<dbReference type="STRING" id="307972.A0A2G8K3E0"/>
<dbReference type="InterPro" id="IPR012677">
    <property type="entry name" value="Nucleotide-bd_a/b_plait_sf"/>
</dbReference>
<dbReference type="GO" id="GO:0004540">
    <property type="term" value="F:RNA nuclease activity"/>
    <property type="evidence" value="ECO:0007669"/>
    <property type="project" value="InterPro"/>
</dbReference>
<organism evidence="3 4">
    <name type="scientific">Stichopus japonicus</name>
    <name type="common">Sea cucumber</name>
    <dbReference type="NCBI Taxonomy" id="307972"/>
    <lineage>
        <taxon>Eukaryota</taxon>
        <taxon>Metazoa</taxon>
        <taxon>Echinodermata</taxon>
        <taxon>Eleutherozoa</taxon>
        <taxon>Echinozoa</taxon>
        <taxon>Holothuroidea</taxon>
        <taxon>Aspidochirotacea</taxon>
        <taxon>Aspidochirotida</taxon>
        <taxon>Stichopodidae</taxon>
        <taxon>Apostichopus</taxon>
    </lineage>
</organism>
<dbReference type="Pfam" id="PF12872">
    <property type="entry name" value="OST-HTH"/>
    <property type="match status" value="5"/>
</dbReference>
<dbReference type="Gene3D" id="3.30.70.330">
    <property type="match status" value="1"/>
</dbReference>
<dbReference type="GO" id="GO:0010468">
    <property type="term" value="P:regulation of gene expression"/>
    <property type="evidence" value="ECO:0007669"/>
    <property type="project" value="InterPro"/>
</dbReference>
<dbReference type="GO" id="GO:0005777">
    <property type="term" value="C:peroxisome"/>
    <property type="evidence" value="ECO:0007669"/>
    <property type="project" value="InterPro"/>
</dbReference>
<evidence type="ECO:0000259" key="2">
    <source>
        <dbReference type="PROSITE" id="PS51644"/>
    </source>
</evidence>
<dbReference type="AlphaFoldDB" id="A0A2G8K3E0"/>
<gene>
    <name evidence="3" type="ORF">BSL78_20671</name>
</gene>
<dbReference type="Gene3D" id="3.30.420.610">
    <property type="entry name" value="LOTUS domain-like"/>
    <property type="match status" value="4"/>
</dbReference>
<feature type="region of interest" description="Disordered" evidence="1">
    <location>
        <begin position="1203"/>
        <end position="1273"/>
    </location>
</feature>
<evidence type="ECO:0000256" key="1">
    <source>
        <dbReference type="SAM" id="MobiDB-lite"/>
    </source>
</evidence>
<feature type="domain" description="HTH OST-type" evidence="2">
    <location>
        <begin position="925"/>
        <end position="999"/>
    </location>
</feature>
<feature type="compositionally biased region" description="Low complexity" evidence="1">
    <location>
        <begin position="1236"/>
        <end position="1250"/>
    </location>
</feature>
<name>A0A2G8K3E0_STIJA</name>
<dbReference type="GO" id="GO:1905762">
    <property type="term" value="F:CCR4-NOT complex binding"/>
    <property type="evidence" value="ECO:0007669"/>
    <property type="project" value="TreeGrafter"/>
</dbReference>
<dbReference type="CDD" id="cd10910">
    <property type="entry name" value="PIN_limkain_b1_N_like"/>
    <property type="match status" value="1"/>
</dbReference>
<feature type="domain" description="HTH OST-type" evidence="2">
    <location>
        <begin position="690"/>
        <end position="765"/>
    </location>
</feature>
<dbReference type="PROSITE" id="PS51644">
    <property type="entry name" value="HTH_OST"/>
    <property type="match status" value="3"/>
</dbReference>
<proteinExistence type="predicted"/>
<dbReference type="EMBL" id="MRZV01000931">
    <property type="protein sequence ID" value="PIK42475.1"/>
    <property type="molecule type" value="Genomic_DNA"/>
</dbReference>
<evidence type="ECO:0000313" key="4">
    <source>
        <dbReference type="Proteomes" id="UP000230750"/>
    </source>
</evidence>
<dbReference type="InterPro" id="IPR024768">
    <property type="entry name" value="Marf1"/>
</dbReference>
<feature type="domain" description="HTH OST-type" evidence="2">
    <location>
        <begin position="774"/>
        <end position="848"/>
    </location>
</feature>
<feature type="compositionally biased region" description="Basic and acidic residues" evidence="1">
    <location>
        <begin position="254"/>
        <end position="276"/>
    </location>
</feature>
<feature type="region of interest" description="Disordered" evidence="1">
    <location>
        <begin position="239"/>
        <end position="324"/>
    </location>
</feature>
<feature type="region of interest" description="Disordered" evidence="1">
    <location>
        <begin position="495"/>
        <end position="526"/>
    </location>
</feature>
<sequence length="1273" mass="142936">MNRDSFKVQTDDKSDNLPPIGVFWDIENCCVPSGKSAFEVVRRIRDRFFEGHREAEFMCVCDIKKENSTVIEELNNAQVTVAHINAVAKNAADDKLKQSLRRFADTHSRPATVVLISGDINFAHDLSDLRHRHGLNVILVHKSDSSEALKSCANSLIKYSDLITDLPYRSPSKHQTVSESNLLAIHNLPIKRAVPRSGTACRGLKSIQLNLTVSKKRLEGENVFGNLISVAFQRYNGGYNNSPKSYKDNRKRGSNLDDSQRSSPCHDVDAQQHEGEDTASVPSPARVIPKEQREDGAANQKKETNRNVSPMPSVTPFQKKIPNWTSLPSTQFRLCKREATPRQWEPPPGVDLLVTNLDNKMTRKELKRLLSVAIGRHAKVLHMKLFAPTQGHFQATVRVPNQADAMRTLLKVNGAPIGAWKIEISLLPASDSNADKLRQMVIPLLQSNGSFSLPLTEFKKAFQQKYDQVVYTFDLYQIPETVTLRDTTSGKVISLSNQSRPETPNIPSYLSSSSRQSPMIPTRDSTPQPCARWCPLHIKDISKVVIEECVDLNISVSLRTFSAQVLTLLEMHNGAISLASFPVCYRAEYTFNKDVNGVPLEHLISCVKGSSSWSDMTPLSTSAYPTRNSRVRMVDYHKFATEYHHKFNKQCRVADYGFLKLSELFDAISQSVQVLGEEDNKIITLSHQTQMKRFAQDALKVLRSQASKQVTAREFPIAFQRMFGRMFNPAEYGLCSLLDLISELTDSQLVVEGQGLDIALSIPKREQTAEEMIKCKKFGREVAELLSDEPHHAISFARFIPTYHRFFNRQCKVGEYGVNKLVDLFEALPDVVRISDDLDKKIILSDAERLANLCQKINRFLPQSRDRSMTTASVAPTFMKYYGWSPNWQELGLQNCRHLLSEFPHVMEIFKDATSERVFSVEHQHLNQLTHQVLVVLLETKDGRLSVSEFSPRYQAIWQVPLVPTEYGYSQLVLLLKALYHVVMVRNEWSENCQVELTPTYQFARQASTVLTKSAHRALTLEQFSHQYYATFGKQLVPSEFAHTTIQSLISAVPWVLSLIGKGNRRLVSLNELLPNQLPSVSLNAQVGDVKLMTRDISADSAIVMVGQVTGMLPNSPIRQTSSDGSTNSCTFRFDEAFPKKLSPTELLCENSLSDIPSTILEPVSAPLPIRDLISFESPRATPDQQQQKHLLDSSLTSSLYVRDGSTSTSQEQPVSSLPSSISQSLSQRDDFADYSSLPSSSLSSPLRSPTRSRSRSQVKLAANFQSSPLSKK</sequence>
<dbReference type="InterPro" id="IPR021139">
    <property type="entry name" value="NYN"/>
</dbReference>
<dbReference type="Gene3D" id="3.40.50.1010">
    <property type="entry name" value="5'-nuclease"/>
    <property type="match status" value="1"/>
</dbReference>
<feature type="compositionally biased region" description="Basic and acidic residues" evidence="1">
    <location>
        <begin position="288"/>
        <end position="305"/>
    </location>
</feature>
<feature type="compositionally biased region" description="Polar residues" evidence="1">
    <location>
        <begin position="306"/>
        <end position="316"/>
    </location>
</feature>
<dbReference type="PANTHER" id="PTHR14379:SF3">
    <property type="entry name" value="MEIOSIS REGULATOR AND MRNA STABILITY FACTOR 1"/>
    <property type="match status" value="1"/>
</dbReference>
<dbReference type="InterPro" id="IPR041966">
    <property type="entry name" value="LOTUS-like"/>
</dbReference>
<dbReference type="Pfam" id="PF19687">
    <property type="entry name" value="MARF1_LOTUS"/>
    <property type="match status" value="1"/>
</dbReference>
<accession>A0A2G8K3E0</accession>
<dbReference type="Pfam" id="PF01936">
    <property type="entry name" value="NYN"/>
    <property type="match status" value="1"/>
</dbReference>
<dbReference type="Proteomes" id="UP000230750">
    <property type="component" value="Unassembled WGS sequence"/>
</dbReference>
<comment type="caution">
    <text evidence="3">The sequence shown here is derived from an EMBL/GenBank/DDBJ whole genome shotgun (WGS) entry which is preliminary data.</text>
</comment>
<keyword evidence="4" id="KW-1185">Reference proteome</keyword>
<dbReference type="OrthoDB" id="549353at2759"/>
<feature type="compositionally biased region" description="Low complexity" evidence="1">
    <location>
        <begin position="1216"/>
        <end position="1227"/>
    </location>
</feature>
<feature type="compositionally biased region" description="Polar residues" evidence="1">
    <location>
        <begin position="495"/>
        <end position="506"/>
    </location>
</feature>
<dbReference type="CDD" id="cd08824">
    <property type="entry name" value="LOTUS"/>
    <property type="match status" value="1"/>
</dbReference>
<feature type="compositionally biased region" description="Low complexity" evidence="1">
    <location>
        <begin position="508"/>
        <end position="517"/>
    </location>
</feature>
<dbReference type="PANTHER" id="PTHR14379">
    <property type="entry name" value="LIMKAIN B LKAP"/>
    <property type="match status" value="1"/>
</dbReference>
<evidence type="ECO:0000313" key="3">
    <source>
        <dbReference type="EMBL" id="PIK42475.1"/>
    </source>
</evidence>